<dbReference type="Gene3D" id="3.30.70.1560">
    <property type="entry name" value="Alpha-L RNA-binding motif"/>
    <property type="match status" value="1"/>
</dbReference>
<dbReference type="FunFam" id="3.30.70.1560:FF:000001">
    <property type="entry name" value="Pseudouridine synthase"/>
    <property type="match status" value="1"/>
</dbReference>
<dbReference type="Pfam" id="PF00849">
    <property type="entry name" value="PseudoU_synth_2"/>
    <property type="match status" value="1"/>
</dbReference>
<dbReference type="PANTHER" id="PTHR47683:SF2">
    <property type="entry name" value="RNA-BINDING S4 DOMAIN-CONTAINING PROTEIN"/>
    <property type="match status" value="1"/>
</dbReference>
<proteinExistence type="inferred from homology"/>
<dbReference type="GO" id="GO:0000455">
    <property type="term" value="P:enzyme-directed rRNA pseudouridine synthesis"/>
    <property type="evidence" value="ECO:0007669"/>
    <property type="project" value="UniProtKB-ARBA"/>
</dbReference>
<evidence type="ECO:0000259" key="7">
    <source>
        <dbReference type="SMART" id="SM00363"/>
    </source>
</evidence>
<reference evidence="9" key="1">
    <citation type="submission" date="2016-11" db="EMBL/GenBank/DDBJ databases">
        <authorList>
            <person name="Varghese N."/>
            <person name="Submissions S."/>
        </authorList>
    </citation>
    <scope>NUCLEOTIDE SEQUENCE [LARGE SCALE GENOMIC DNA]</scope>
    <source>
        <strain evidence="9">USBA-503</strain>
    </source>
</reference>
<dbReference type="CDD" id="cd00165">
    <property type="entry name" value="S4"/>
    <property type="match status" value="1"/>
</dbReference>
<dbReference type="Proteomes" id="UP000184016">
    <property type="component" value="Unassembled WGS sequence"/>
</dbReference>
<keyword evidence="9" id="KW-1185">Reference proteome</keyword>
<dbReference type="EC" id="5.4.99.-" evidence="5"/>
<comment type="similarity">
    <text evidence="1 5">Belongs to the pseudouridine synthase RsuA family.</text>
</comment>
<evidence type="ECO:0000256" key="3">
    <source>
        <dbReference type="ARBA" id="ARBA00023235"/>
    </source>
</evidence>
<sequence length="281" mass="32155">MEERLQKVLASAGIASRRKCEEYILSGRVAIDGKIVKELGTKADPMIQEITVDGHPIAAEPKISILLHKPTSRISSVTDPEGRKTVMEKISSLPFRLYPVGRLDYDSSGLLLLTNDGELTHKLLHPSHHIGKLYRVTALGMVDKKIVRNLEQGIELEDGVTAPAKVWALRQHPKESVVDIEIFEGKNRQIRRMFEKLDLPVKRLKRIAFGPLQLNDLRVGQWRFLDEKEWEDIYRICNLPIPDYPKEIIQTYKLASERRIRNLQNQSDKKKGNGQAQRNKT</sequence>
<dbReference type="CDD" id="cd02870">
    <property type="entry name" value="PseudoU_synth_RsuA_like"/>
    <property type="match status" value="1"/>
</dbReference>
<dbReference type="GO" id="GO:0120159">
    <property type="term" value="F:rRNA pseudouridine synthase activity"/>
    <property type="evidence" value="ECO:0007669"/>
    <property type="project" value="UniProtKB-ARBA"/>
</dbReference>
<evidence type="ECO:0000256" key="1">
    <source>
        <dbReference type="ARBA" id="ARBA00008348"/>
    </source>
</evidence>
<protein>
    <recommendedName>
        <fullName evidence="5">Pseudouridine synthase</fullName>
        <ecNumber evidence="5">5.4.99.-</ecNumber>
    </recommendedName>
</protein>
<keyword evidence="3 5" id="KW-0413">Isomerase</keyword>
<dbReference type="SMART" id="SM00363">
    <property type="entry name" value="S4"/>
    <property type="match status" value="1"/>
</dbReference>
<dbReference type="InterPro" id="IPR000748">
    <property type="entry name" value="PsdUridine_synth_RsuA/RluB/E/F"/>
</dbReference>
<evidence type="ECO:0000256" key="6">
    <source>
        <dbReference type="SAM" id="MobiDB-lite"/>
    </source>
</evidence>
<evidence type="ECO:0000256" key="2">
    <source>
        <dbReference type="ARBA" id="ARBA00022884"/>
    </source>
</evidence>
<evidence type="ECO:0000313" key="9">
    <source>
        <dbReference type="Proteomes" id="UP000184016"/>
    </source>
</evidence>
<dbReference type="InterPro" id="IPR018496">
    <property type="entry name" value="PsdUridine_synth_RsuA/RluB_CS"/>
</dbReference>
<evidence type="ECO:0000256" key="4">
    <source>
        <dbReference type="PROSITE-ProRule" id="PRU00182"/>
    </source>
</evidence>
<dbReference type="InterPro" id="IPR042092">
    <property type="entry name" value="PsdUridine_s_RsuA/RluB/E/F_cat"/>
</dbReference>
<keyword evidence="2 4" id="KW-0694">RNA-binding</keyword>
<dbReference type="Pfam" id="PF01479">
    <property type="entry name" value="S4"/>
    <property type="match status" value="1"/>
</dbReference>
<dbReference type="GO" id="GO:0003723">
    <property type="term" value="F:RNA binding"/>
    <property type="evidence" value="ECO:0007669"/>
    <property type="project" value="UniProtKB-KW"/>
</dbReference>
<dbReference type="STRING" id="1830138.SAMN05443507_11398"/>
<dbReference type="InterPro" id="IPR020103">
    <property type="entry name" value="PsdUridine_synth_cat_dom_sf"/>
</dbReference>
<dbReference type="RefSeq" id="WP_072874244.1">
    <property type="nucleotide sequence ID" value="NZ_FRAF01000013.1"/>
</dbReference>
<name>A0A1M6SC94_9BACL</name>
<dbReference type="SUPFAM" id="SSF55120">
    <property type="entry name" value="Pseudouridine synthase"/>
    <property type="match status" value="1"/>
</dbReference>
<dbReference type="FunFam" id="3.10.290.10:FF:000003">
    <property type="entry name" value="Pseudouridine synthase"/>
    <property type="match status" value="1"/>
</dbReference>
<gene>
    <name evidence="8" type="ORF">SAMN05443507_11398</name>
</gene>
<dbReference type="EMBL" id="FRAF01000013">
    <property type="protein sequence ID" value="SHK42384.1"/>
    <property type="molecule type" value="Genomic_DNA"/>
</dbReference>
<feature type="domain" description="RNA-binding S4" evidence="7">
    <location>
        <begin position="3"/>
        <end position="63"/>
    </location>
</feature>
<organism evidence="8 9">
    <name type="scientific">Alicyclobacillus tolerans</name>
    <dbReference type="NCBI Taxonomy" id="90970"/>
    <lineage>
        <taxon>Bacteria</taxon>
        <taxon>Bacillati</taxon>
        <taxon>Bacillota</taxon>
        <taxon>Bacilli</taxon>
        <taxon>Bacillales</taxon>
        <taxon>Alicyclobacillaceae</taxon>
        <taxon>Alicyclobacillus</taxon>
    </lineage>
</organism>
<dbReference type="AlphaFoldDB" id="A0A1M6SC94"/>
<evidence type="ECO:0000256" key="5">
    <source>
        <dbReference type="RuleBase" id="RU003887"/>
    </source>
</evidence>
<dbReference type="NCBIfam" id="TIGR00093">
    <property type="entry name" value="pseudouridine synthase"/>
    <property type="match status" value="1"/>
</dbReference>
<dbReference type="InterPro" id="IPR002942">
    <property type="entry name" value="S4_RNA-bd"/>
</dbReference>
<accession>A0A1M6SC94</accession>
<dbReference type="InterPro" id="IPR050343">
    <property type="entry name" value="RsuA_PseudoU_synthase"/>
</dbReference>
<dbReference type="InterPro" id="IPR036986">
    <property type="entry name" value="S4_RNA-bd_sf"/>
</dbReference>
<dbReference type="SUPFAM" id="SSF55174">
    <property type="entry name" value="Alpha-L RNA-binding motif"/>
    <property type="match status" value="1"/>
</dbReference>
<feature type="region of interest" description="Disordered" evidence="6">
    <location>
        <begin position="262"/>
        <end position="281"/>
    </location>
</feature>
<dbReference type="PROSITE" id="PS01149">
    <property type="entry name" value="PSI_RSU"/>
    <property type="match status" value="1"/>
</dbReference>
<dbReference type="PROSITE" id="PS50889">
    <property type="entry name" value="S4"/>
    <property type="match status" value="1"/>
</dbReference>
<dbReference type="OrthoDB" id="9807213at2"/>
<dbReference type="Gene3D" id="3.10.290.10">
    <property type="entry name" value="RNA-binding S4 domain"/>
    <property type="match status" value="1"/>
</dbReference>
<dbReference type="Gene3D" id="3.30.70.580">
    <property type="entry name" value="Pseudouridine synthase I, catalytic domain, N-terminal subdomain"/>
    <property type="match status" value="1"/>
</dbReference>
<evidence type="ECO:0000313" key="8">
    <source>
        <dbReference type="EMBL" id="SHK42384.1"/>
    </source>
</evidence>
<dbReference type="InterPro" id="IPR020094">
    <property type="entry name" value="TruA/RsuA/RluB/E/F_N"/>
</dbReference>
<dbReference type="PANTHER" id="PTHR47683">
    <property type="entry name" value="PSEUDOURIDINE SYNTHASE FAMILY PROTEIN-RELATED"/>
    <property type="match status" value="1"/>
</dbReference>
<dbReference type="InterPro" id="IPR006145">
    <property type="entry name" value="PsdUridine_synth_RsuA/RluA"/>
</dbReference>
<dbReference type="GO" id="GO:0005829">
    <property type="term" value="C:cytosol"/>
    <property type="evidence" value="ECO:0007669"/>
    <property type="project" value="UniProtKB-ARBA"/>
</dbReference>